<dbReference type="eggNOG" id="COG2801">
    <property type="taxonomic scope" value="Bacteria"/>
</dbReference>
<dbReference type="Pfam" id="PF13276">
    <property type="entry name" value="HTH_21"/>
    <property type="match status" value="1"/>
</dbReference>
<feature type="domain" description="Integrase catalytic" evidence="3">
    <location>
        <begin position="122"/>
        <end position="286"/>
    </location>
</feature>
<keyword evidence="5" id="KW-1185">Reference proteome</keyword>
<dbReference type="RefSeq" id="WP_017260421.1">
    <property type="nucleotide sequence ID" value="NZ_AZFF01000048.1"/>
</dbReference>
<dbReference type="Pfam" id="PF13333">
    <property type="entry name" value="rve_2"/>
    <property type="match status" value="1"/>
</dbReference>
<dbReference type="Gene3D" id="3.30.420.10">
    <property type="entry name" value="Ribonuclease H-like superfamily/Ribonuclease H"/>
    <property type="match status" value="1"/>
</dbReference>
<name>A0A0R1RAZ0_9LACO</name>
<dbReference type="EMBL" id="AZFF01000048">
    <property type="protein sequence ID" value="KRL52292.1"/>
    <property type="molecule type" value="Genomic_DNA"/>
</dbReference>
<sequence>MSEQTNPRTHKPYVIEQLCALTGIKRAAYYKWTHRKPNQRELDNEVIWQFIEEREARDYGIYGSQRMTRLINRETEFHVNRKRVYRLMDAHGMTASIRKAKVDRKSQKAEVITANILDRKFSANEPNQRWVTDCTELQYGIDTLNKVKLSAIKDLYDHSIIAYNLSDTETAAAVTITLHRALETCPDAEPLLHTDRGSAYTARIYDLELRQHHITHSMSRGGKPIDNGAMETFWSHIKDEWFDLRPAGTFKELVALVDAGIDWYNNGRPQETLNGLTPNEYRNQTVRKAS</sequence>
<dbReference type="NCBIfam" id="NF033516">
    <property type="entry name" value="transpos_IS3"/>
    <property type="match status" value="1"/>
</dbReference>
<gene>
    <name evidence="4" type="ORF">FD35_GL002120</name>
</gene>
<reference evidence="4 5" key="1">
    <citation type="journal article" date="2015" name="Genome Announc.">
        <title>Expanding the biotechnology potential of lactobacilli through comparative genomics of 213 strains and associated genera.</title>
        <authorList>
            <person name="Sun Z."/>
            <person name="Harris H.M."/>
            <person name="McCann A."/>
            <person name="Guo C."/>
            <person name="Argimon S."/>
            <person name="Zhang W."/>
            <person name="Yang X."/>
            <person name="Jeffery I.B."/>
            <person name="Cooney J.C."/>
            <person name="Kagawa T.F."/>
            <person name="Liu W."/>
            <person name="Song Y."/>
            <person name="Salvetti E."/>
            <person name="Wrobel A."/>
            <person name="Rasinkangas P."/>
            <person name="Parkhill J."/>
            <person name="Rea M.C."/>
            <person name="O'Sullivan O."/>
            <person name="Ritari J."/>
            <person name="Douillard F.P."/>
            <person name="Paul Ross R."/>
            <person name="Yang R."/>
            <person name="Briner A.E."/>
            <person name="Felis G.E."/>
            <person name="de Vos W.M."/>
            <person name="Barrangou R."/>
            <person name="Klaenhammer T.R."/>
            <person name="Caufield P.W."/>
            <person name="Cui Y."/>
            <person name="Zhang H."/>
            <person name="O'Toole P.W."/>
        </authorList>
    </citation>
    <scope>NUCLEOTIDE SEQUENCE [LARGE SCALE GENOMIC DNA]</scope>
    <source>
        <strain evidence="4 5">DSM 15814</strain>
    </source>
</reference>
<accession>A0A0R1RAZ0</accession>
<dbReference type="PROSITE" id="PS50994">
    <property type="entry name" value="INTEGRASE"/>
    <property type="match status" value="1"/>
</dbReference>
<evidence type="ECO:0000313" key="5">
    <source>
        <dbReference type="Proteomes" id="UP000051999"/>
    </source>
</evidence>
<protein>
    <submittedName>
        <fullName evidence="4">Transposase</fullName>
    </submittedName>
</protein>
<dbReference type="PATRIC" id="fig|1114972.6.peg.2166"/>
<feature type="region of interest" description="Disordered" evidence="2">
    <location>
        <begin position="268"/>
        <end position="290"/>
    </location>
</feature>
<evidence type="ECO:0000256" key="1">
    <source>
        <dbReference type="ARBA" id="ARBA00002286"/>
    </source>
</evidence>
<dbReference type="STRING" id="1114972.FD35_GL002120"/>
<comment type="caution">
    <text evidence="4">The sequence shown here is derived from an EMBL/GenBank/DDBJ whole genome shotgun (WGS) entry which is preliminary data.</text>
</comment>
<dbReference type="InterPro" id="IPR036397">
    <property type="entry name" value="RNaseH_sf"/>
</dbReference>
<dbReference type="Pfam" id="PF00665">
    <property type="entry name" value="rve"/>
    <property type="match status" value="1"/>
</dbReference>
<evidence type="ECO:0000313" key="4">
    <source>
        <dbReference type="EMBL" id="KRL52292.1"/>
    </source>
</evidence>
<dbReference type="InterPro" id="IPR012337">
    <property type="entry name" value="RNaseH-like_sf"/>
</dbReference>
<dbReference type="GO" id="GO:0015074">
    <property type="term" value="P:DNA integration"/>
    <property type="evidence" value="ECO:0007669"/>
    <property type="project" value="InterPro"/>
</dbReference>
<organism evidence="4 5">
    <name type="scientific">Furfurilactobacillus rossiae DSM 15814</name>
    <dbReference type="NCBI Taxonomy" id="1114972"/>
    <lineage>
        <taxon>Bacteria</taxon>
        <taxon>Bacillati</taxon>
        <taxon>Bacillota</taxon>
        <taxon>Bacilli</taxon>
        <taxon>Lactobacillales</taxon>
        <taxon>Lactobacillaceae</taxon>
        <taxon>Furfurilactobacillus</taxon>
    </lineage>
</organism>
<dbReference type="InterPro" id="IPR001584">
    <property type="entry name" value="Integrase_cat-core"/>
</dbReference>
<proteinExistence type="predicted"/>
<evidence type="ECO:0000256" key="2">
    <source>
        <dbReference type="SAM" id="MobiDB-lite"/>
    </source>
</evidence>
<dbReference type="InterPro" id="IPR048020">
    <property type="entry name" value="Transpos_IS3"/>
</dbReference>
<dbReference type="InterPro" id="IPR050900">
    <property type="entry name" value="Transposase_IS3/IS150/IS904"/>
</dbReference>
<dbReference type="GO" id="GO:0003676">
    <property type="term" value="F:nucleic acid binding"/>
    <property type="evidence" value="ECO:0007669"/>
    <property type="project" value="InterPro"/>
</dbReference>
<comment type="function">
    <text evidence="1">Involved in the transposition of the insertion sequence.</text>
</comment>
<dbReference type="InterPro" id="IPR025948">
    <property type="entry name" value="HTH-like_dom"/>
</dbReference>
<evidence type="ECO:0000259" key="3">
    <source>
        <dbReference type="PROSITE" id="PS50994"/>
    </source>
</evidence>
<dbReference type="PANTHER" id="PTHR46889:SF5">
    <property type="entry name" value="INTEGRASE PROTEIN"/>
    <property type="match status" value="1"/>
</dbReference>
<dbReference type="SUPFAM" id="SSF53098">
    <property type="entry name" value="Ribonuclease H-like"/>
    <property type="match status" value="1"/>
</dbReference>
<dbReference type="PANTHER" id="PTHR46889">
    <property type="entry name" value="TRANSPOSASE INSF FOR INSERTION SEQUENCE IS3B-RELATED"/>
    <property type="match status" value="1"/>
</dbReference>
<dbReference type="Proteomes" id="UP000051999">
    <property type="component" value="Unassembled WGS sequence"/>
</dbReference>
<dbReference type="AlphaFoldDB" id="A0A0R1RAZ0"/>